<dbReference type="EMBL" id="AMZH03022784">
    <property type="protein sequence ID" value="RRT37026.1"/>
    <property type="molecule type" value="Genomic_DNA"/>
</dbReference>
<accession>A0A426XC10</accession>
<protein>
    <submittedName>
        <fullName evidence="2">Uncharacterized protein</fullName>
    </submittedName>
</protein>
<evidence type="ECO:0000256" key="1">
    <source>
        <dbReference type="SAM" id="MobiDB-lite"/>
    </source>
</evidence>
<sequence length="165" mass="19576">MQLTRQQKDHHITDPETYTTTSEDHIDAKLRPLRRIWRIDYTLLTEFRLGQSPSPRRSQCSKSFDRKENLLEKEGIATDSPYPRTKVEYENIGDQLVHHTFTVHKYQTREDPPDRSAKGLCQHCDMPWSYDHCCKKGRLLMIEPIEEPEHEEEDLEPKDDTKEDP</sequence>
<feature type="compositionally biased region" description="Basic and acidic residues" evidence="1">
    <location>
        <begin position="1"/>
        <end position="14"/>
    </location>
</feature>
<feature type="region of interest" description="Disordered" evidence="1">
    <location>
        <begin position="144"/>
        <end position="165"/>
    </location>
</feature>
<dbReference type="Proteomes" id="UP000287651">
    <property type="component" value="Unassembled WGS sequence"/>
</dbReference>
<evidence type="ECO:0000313" key="3">
    <source>
        <dbReference type="Proteomes" id="UP000287651"/>
    </source>
</evidence>
<feature type="compositionally biased region" description="Polar residues" evidence="1">
    <location>
        <begin position="51"/>
        <end position="62"/>
    </location>
</feature>
<feature type="region of interest" description="Disordered" evidence="1">
    <location>
        <begin position="51"/>
        <end position="82"/>
    </location>
</feature>
<gene>
    <name evidence="2" type="ORF">B296_00056404</name>
</gene>
<feature type="compositionally biased region" description="Basic and acidic residues" evidence="1">
    <location>
        <begin position="63"/>
        <end position="76"/>
    </location>
</feature>
<evidence type="ECO:0000313" key="2">
    <source>
        <dbReference type="EMBL" id="RRT37026.1"/>
    </source>
</evidence>
<comment type="caution">
    <text evidence="2">The sequence shown here is derived from an EMBL/GenBank/DDBJ whole genome shotgun (WGS) entry which is preliminary data.</text>
</comment>
<organism evidence="2 3">
    <name type="scientific">Ensete ventricosum</name>
    <name type="common">Abyssinian banana</name>
    <name type="synonym">Musa ensete</name>
    <dbReference type="NCBI Taxonomy" id="4639"/>
    <lineage>
        <taxon>Eukaryota</taxon>
        <taxon>Viridiplantae</taxon>
        <taxon>Streptophyta</taxon>
        <taxon>Embryophyta</taxon>
        <taxon>Tracheophyta</taxon>
        <taxon>Spermatophyta</taxon>
        <taxon>Magnoliopsida</taxon>
        <taxon>Liliopsida</taxon>
        <taxon>Zingiberales</taxon>
        <taxon>Musaceae</taxon>
        <taxon>Ensete</taxon>
    </lineage>
</organism>
<dbReference type="AlphaFoldDB" id="A0A426XC10"/>
<feature type="compositionally biased region" description="Acidic residues" evidence="1">
    <location>
        <begin position="144"/>
        <end position="157"/>
    </location>
</feature>
<name>A0A426XC10_ENSVE</name>
<proteinExistence type="predicted"/>
<feature type="region of interest" description="Disordered" evidence="1">
    <location>
        <begin position="1"/>
        <end position="23"/>
    </location>
</feature>
<reference evidence="2 3" key="1">
    <citation type="journal article" date="2014" name="Agronomy (Basel)">
        <title>A Draft Genome Sequence for Ensete ventricosum, the Drought-Tolerant Tree Against Hunger.</title>
        <authorList>
            <person name="Harrison J."/>
            <person name="Moore K.A."/>
            <person name="Paszkiewicz K."/>
            <person name="Jones T."/>
            <person name="Grant M."/>
            <person name="Ambacheew D."/>
            <person name="Muzemil S."/>
            <person name="Studholme D.J."/>
        </authorList>
    </citation>
    <scope>NUCLEOTIDE SEQUENCE [LARGE SCALE GENOMIC DNA]</scope>
</reference>